<accession>A0ACC1NKJ8</accession>
<dbReference type="EMBL" id="JANJQO010000248">
    <property type="protein sequence ID" value="KAJ2979837.1"/>
    <property type="molecule type" value="Genomic_DNA"/>
</dbReference>
<organism evidence="1 2">
    <name type="scientific">Zarea fungicola</name>
    <dbReference type="NCBI Taxonomy" id="93591"/>
    <lineage>
        <taxon>Eukaryota</taxon>
        <taxon>Fungi</taxon>
        <taxon>Dikarya</taxon>
        <taxon>Ascomycota</taxon>
        <taxon>Pezizomycotina</taxon>
        <taxon>Sordariomycetes</taxon>
        <taxon>Hypocreomycetidae</taxon>
        <taxon>Hypocreales</taxon>
        <taxon>Cordycipitaceae</taxon>
        <taxon>Zarea</taxon>
    </lineage>
</organism>
<dbReference type="Proteomes" id="UP001143910">
    <property type="component" value="Unassembled WGS sequence"/>
</dbReference>
<reference evidence="1" key="1">
    <citation type="submission" date="2022-08" db="EMBL/GenBank/DDBJ databases">
        <title>Genome Sequence of Lecanicillium fungicola.</title>
        <authorList>
            <person name="Buettner E."/>
        </authorList>
    </citation>
    <scope>NUCLEOTIDE SEQUENCE</scope>
    <source>
        <strain evidence="1">Babe33</strain>
    </source>
</reference>
<comment type="caution">
    <text evidence="1">The sequence shown here is derived from an EMBL/GenBank/DDBJ whole genome shotgun (WGS) entry which is preliminary data.</text>
</comment>
<evidence type="ECO:0000313" key="2">
    <source>
        <dbReference type="Proteomes" id="UP001143910"/>
    </source>
</evidence>
<gene>
    <name evidence="1" type="ORF">NQ176_g3007</name>
</gene>
<proteinExistence type="predicted"/>
<sequence length="464" mass="52988">MPVYSLLSSTEPSHKPELAKEASPAQRSSFDSEETCTVSSRGLPRHWHRRPESAWIISTITLAITTLSLLLYLVTIDRGSPCSRYGNFESGFKTDLGALAFHENGTMYRVYNPHEPQYAGYPNADIDMAWHNLTYGSGIDLPTDMIGQLKDKTWEEIRGGKGGMWRTGLFWMHVEHCIDYIRQALMCFADATPVRLLWRKESQFLLPQFDQIHTCRNFELLKAFSEEHALELDDAVRTHKASSFLLDLILLLAKPILSDRLNNHTALFLSHRAMENHTIILIGPEGAGKSTIGKLLAEALSKELYSLDRHRDELYAPYNYDAAQANAIYEKHGDWAFYQHWTVFEFKAVLHILRNARFPGDAFHGKVLDFGAGHSVYEKPEELNIIEGYAKPYPNVFLILPCEDVEEAARIMEDRRGRALGLNRHFLEHESNKRLAKHVLYTRDRTPSDCAQEILEIIRGKSGE</sequence>
<protein>
    <submittedName>
        <fullName evidence="1">Uncharacterized protein</fullName>
    </submittedName>
</protein>
<keyword evidence="2" id="KW-1185">Reference proteome</keyword>
<name>A0ACC1NKJ8_9HYPO</name>
<evidence type="ECO:0000313" key="1">
    <source>
        <dbReference type="EMBL" id="KAJ2979837.1"/>
    </source>
</evidence>